<evidence type="ECO:0000256" key="5">
    <source>
        <dbReference type="SAM" id="SignalP"/>
    </source>
</evidence>
<dbReference type="Pfam" id="PF21342">
    <property type="entry name" value="SoxA-TsdA_cyt-c"/>
    <property type="match status" value="1"/>
</dbReference>
<dbReference type="AlphaFoldDB" id="A0A1M4ZV16"/>
<keyword evidence="5" id="KW-0732">Signal</keyword>
<evidence type="ECO:0000259" key="6">
    <source>
        <dbReference type="PROSITE" id="PS51007"/>
    </source>
</evidence>
<evidence type="ECO:0000313" key="8">
    <source>
        <dbReference type="Proteomes" id="UP000184346"/>
    </source>
</evidence>
<dbReference type="SUPFAM" id="SSF46626">
    <property type="entry name" value="Cytochrome c"/>
    <property type="match status" value="1"/>
</dbReference>
<keyword evidence="7" id="KW-0560">Oxidoreductase</keyword>
<dbReference type="GO" id="GO:0020037">
    <property type="term" value="F:heme binding"/>
    <property type="evidence" value="ECO:0007669"/>
    <property type="project" value="InterPro"/>
</dbReference>
<evidence type="ECO:0000256" key="1">
    <source>
        <dbReference type="ARBA" id="ARBA00022617"/>
    </source>
</evidence>
<dbReference type="InterPro" id="IPR009056">
    <property type="entry name" value="Cyt_c-like_dom"/>
</dbReference>
<dbReference type="Gene3D" id="1.10.760.10">
    <property type="entry name" value="Cytochrome c-like domain"/>
    <property type="match status" value="1"/>
</dbReference>
<organism evidence="7 8">
    <name type="scientific">Modicisalibacter ilicicola DSM 19980</name>
    <dbReference type="NCBI Taxonomy" id="1121942"/>
    <lineage>
        <taxon>Bacteria</taxon>
        <taxon>Pseudomonadati</taxon>
        <taxon>Pseudomonadota</taxon>
        <taxon>Gammaproteobacteria</taxon>
        <taxon>Oceanospirillales</taxon>
        <taxon>Halomonadaceae</taxon>
        <taxon>Modicisalibacter</taxon>
    </lineage>
</organism>
<keyword evidence="2 4" id="KW-0479">Metal-binding</keyword>
<dbReference type="PROSITE" id="PS51007">
    <property type="entry name" value="CYTC"/>
    <property type="match status" value="1"/>
</dbReference>
<name>A0A1M4ZV16_9GAMM</name>
<feature type="signal peptide" evidence="5">
    <location>
        <begin position="1"/>
        <end position="31"/>
    </location>
</feature>
<evidence type="ECO:0000256" key="4">
    <source>
        <dbReference type="PROSITE-ProRule" id="PRU00433"/>
    </source>
</evidence>
<evidence type="ECO:0000256" key="3">
    <source>
        <dbReference type="ARBA" id="ARBA00023004"/>
    </source>
</evidence>
<feature type="domain" description="Cytochrome c" evidence="6">
    <location>
        <begin position="119"/>
        <end position="211"/>
    </location>
</feature>
<sequence>MNFKRRFTSFKGRTAVSALAGTLLTVSIAGAVGQATAQCGANPCAGKNPCASQNPCATSNPCASDNPCATSNPCAGANPCATKNPCAGVNPCATKNPCAVKRPPDYMPGYSESGNNPEELLARGETLFNDTELSSNGLACASCHGGDQRYQPTFEQAYPHQVAMGLDLYGMNEVHADEMVQICMVNPMAADPLEWGSMDLAALAAYVVNVQRGYSGPKEL</sequence>
<reference evidence="7 8" key="1">
    <citation type="submission" date="2016-11" db="EMBL/GenBank/DDBJ databases">
        <authorList>
            <person name="Jaros S."/>
            <person name="Januszkiewicz K."/>
            <person name="Wedrychowicz H."/>
        </authorList>
    </citation>
    <scope>NUCLEOTIDE SEQUENCE [LARGE SCALE GENOMIC DNA]</scope>
    <source>
        <strain evidence="7 8">DSM 19980</strain>
    </source>
</reference>
<evidence type="ECO:0000313" key="7">
    <source>
        <dbReference type="EMBL" id="SHF21869.1"/>
    </source>
</evidence>
<dbReference type="GO" id="GO:0046872">
    <property type="term" value="F:metal ion binding"/>
    <property type="evidence" value="ECO:0007669"/>
    <property type="project" value="UniProtKB-KW"/>
</dbReference>
<evidence type="ECO:0000256" key="2">
    <source>
        <dbReference type="ARBA" id="ARBA00022723"/>
    </source>
</evidence>
<protein>
    <submittedName>
        <fullName evidence="7">Di-haem cytochrome c peroxidase</fullName>
    </submittedName>
</protein>
<dbReference type="STRING" id="1121942.SAMN02745148_02073"/>
<dbReference type="Proteomes" id="UP000184346">
    <property type="component" value="Unassembled WGS sequence"/>
</dbReference>
<dbReference type="GO" id="GO:0004601">
    <property type="term" value="F:peroxidase activity"/>
    <property type="evidence" value="ECO:0007669"/>
    <property type="project" value="UniProtKB-KW"/>
</dbReference>
<feature type="chain" id="PRO_5012002278" evidence="5">
    <location>
        <begin position="32"/>
        <end position="220"/>
    </location>
</feature>
<keyword evidence="7" id="KW-0575">Peroxidase</keyword>
<keyword evidence="3 4" id="KW-0408">Iron</keyword>
<dbReference type="InterPro" id="IPR036909">
    <property type="entry name" value="Cyt_c-like_dom_sf"/>
</dbReference>
<proteinExistence type="predicted"/>
<dbReference type="EMBL" id="FQUJ01000008">
    <property type="protein sequence ID" value="SHF21869.1"/>
    <property type="molecule type" value="Genomic_DNA"/>
</dbReference>
<accession>A0A1M4ZV16</accession>
<gene>
    <name evidence="7" type="ORF">SAMN02745148_02073</name>
</gene>
<dbReference type="GO" id="GO:0009055">
    <property type="term" value="F:electron transfer activity"/>
    <property type="evidence" value="ECO:0007669"/>
    <property type="project" value="InterPro"/>
</dbReference>
<keyword evidence="8" id="KW-1185">Reference proteome</keyword>
<keyword evidence="1 4" id="KW-0349">Heme</keyword>